<evidence type="ECO:0000313" key="1">
    <source>
        <dbReference type="EMBL" id="EIM74770.1"/>
    </source>
</evidence>
<proteinExistence type="predicted"/>
<dbReference type="NCBIfam" id="TIGR04409">
    <property type="entry name" value="LptC_YrbK"/>
    <property type="match status" value="1"/>
</dbReference>
<dbReference type="InterPro" id="IPR010664">
    <property type="entry name" value="LipoPS_assembly_LptC-rel"/>
</dbReference>
<evidence type="ECO:0000313" key="2">
    <source>
        <dbReference type="Proteomes" id="UP000005551"/>
    </source>
</evidence>
<dbReference type="Proteomes" id="UP000005551">
    <property type="component" value="Unassembled WGS sequence"/>
</dbReference>
<keyword evidence="2" id="KW-1185">Reference proteome</keyword>
<comment type="caution">
    <text evidence="1">The sequence shown here is derived from an EMBL/GenBank/DDBJ whole genome shotgun (WGS) entry which is preliminary data.</text>
</comment>
<sequence length="157" mass="18174">MDTSLLQPYLGPISTVYDVDLVHSDSAIVRIRMEARKQLDFEDGNREFPEGIFIRFYDENGKMTSTIRADVGYYDRNANLYRGVGDVQVENIEKEQRLNTEELFWDPTAKKIFTEKFVTIREGETFLQGTGMDAKDDFSEYTIYKISDGRTILPEDS</sequence>
<dbReference type="Gene3D" id="2.60.450.10">
    <property type="entry name" value="Lipopolysaccharide (LPS) transport protein A like domain"/>
    <property type="match status" value="1"/>
</dbReference>
<dbReference type="RefSeq" id="WP_009056324.1">
    <property type="nucleotide sequence ID" value="NZ_AJYA01000039.1"/>
</dbReference>
<dbReference type="Pfam" id="PF06835">
    <property type="entry name" value="LptC"/>
    <property type="match status" value="1"/>
</dbReference>
<dbReference type="GO" id="GO:0005886">
    <property type="term" value="C:plasma membrane"/>
    <property type="evidence" value="ECO:0007669"/>
    <property type="project" value="InterPro"/>
</dbReference>
<dbReference type="AlphaFoldDB" id="I5BYW8"/>
<accession>I5BYW8</accession>
<evidence type="ECO:0008006" key="3">
    <source>
        <dbReference type="Google" id="ProtNLM"/>
    </source>
</evidence>
<dbReference type="EMBL" id="AJYA01000039">
    <property type="protein sequence ID" value="EIM74770.1"/>
    <property type="molecule type" value="Genomic_DNA"/>
</dbReference>
<dbReference type="STRING" id="1189621.A3SI_15091"/>
<gene>
    <name evidence="1" type="ORF">A3SI_15091</name>
</gene>
<dbReference type="GO" id="GO:0015221">
    <property type="term" value="F:lipopolysaccharide transmembrane transporter activity"/>
    <property type="evidence" value="ECO:0007669"/>
    <property type="project" value="InterPro"/>
</dbReference>
<name>I5BYW8_9BACT</name>
<protein>
    <recommendedName>
        <fullName evidence="3">LPS export ABC transporter periplasmic protein LptC</fullName>
    </recommendedName>
</protein>
<organism evidence="1 2">
    <name type="scientific">Nitritalea halalkaliphila LW7</name>
    <dbReference type="NCBI Taxonomy" id="1189621"/>
    <lineage>
        <taxon>Bacteria</taxon>
        <taxon>Pseudomonadati</taxon>
        <taxon>Bacteroidota</taxon>
        <taxon>Cytophagia</taxon>
        <taxon>Cytophagales</taxon>
        <taxon>Cyclobacteriaceae</taxon>
        <taxon>Nitritalea</taxon>
    </lineage>
</organism>
<reference evidence="1 2" key="1">
    <citation type="submission" date="2012-05" db="EMBL/GenBank/DDBJ databases">
        <title>Genome sequence of Nitritalea halalkaliphila LW7.</title>
        <authorList>
            <person name="Jangir P.K."/>
            <person name="Singh A."/>
            <person name="Shivaji S."/>
            <person name="Sharma R."/>
        </authorList>
    </citation>
    <scope>NUCLEOTIDE SEQUENCE [LARGE SCALE GENOMIC DNA]</scope>
    <source>
        <strain evidence="1 2">LW7</strain>
    </source>
</reference>
<dbReference type="InterPro" id="IPR026265">
    <property type="entry name" value="LptC"/>
</dbReference>